<feature type="domain" description="Pectinesterase inhibitor" evidence="17">
    <location>
        <begin position="41"/>
        <end position="194"/>
    </location>
</feature>
<dbReference type="InterPro" id="IPR012334">
    <property type="entry name" value="Pectin_lyas_fold"/>
</dbReference>
<comment type="catalytic activity">
    <reaction evidence="11 14">
        <text>[(1-&gt;4)-alpha-D-galacturonosyl methyl ester](n) + n H2O = [(1-&gt;4)-alpha-D-galacturonosyl](n) + n methanol + n H(+)</text>
        <dbReference type="Rhea" id="RHEA:22380"/>
        <dbReference type="Rhea" id="RHEA-COMP:14570"/>
        <dbReference type="Rhea" id="RHEA-COMP:14573"/>
        <dbReference type="ChEBI" id="CHEBI:15377"/>
        <dbReference type="ChEBI" id="CHEBI:15378"/>
        <dbReference type="ChEBI" id="CHEBI:17790"/>
        <dbReference type="ChEBI" id="CHEBI:140522"/>
        <dbReference type="ChEBI" id="CHEBI:140523"/>
        <dbReference type="EC" id="3.1.1.11"/>
    </reaction>
</comment>
<keyword evidence="7 14" id="KW-0378">Hydrolase</keyword>
<proteinExistence type="inferred from homology"/>
<dbReference type="Gene3D" id="2.160.20.10">
    <property type="entry name" value="Single-stranded right-handed beta-helix, Pectin lyase-like"/>
    <property type="match status" value="1"/>
</dbReference>
<evidence type="ECO:0000256" key="6">
    <source>
        <dbReference type="ARBA" id="ARBA00022512"/>
    </source>
</evidence>
<evidence type="ECO:0000256" key="8">
    <source>
        <dbReference type="ARBA" id="ARBA00023085"/>
    </source>
</evidence>
<dbReference type="GO" id="GO:0030599">
    <property type="term" value="F:pectinesterase activity"/>
    <property type="evidence" value="ECO:0007669"/>
    <property type="project" value="UniProtKB-UniRule"/>
</dbReference>
<evidence type="ECO:0000313" key="18">
    <source>
        <dbReference type="EMBL" id="PRQ39643.1"/>
    </source>
</evidence>
<dbReference type="PROSITE" id="PS51257">
    <property type="entry name" value="PROKAR_LIPOPROTEIN"/>
    <property type="match status" value="1"/>
</dbReference>
<comment type="caution">
    <text evidence="18">The sequence shown here is derived from an EMBL/GenBank/DDBJ whole genome shotgun (WGS) entry which is preliminary data.</text>
</comment>
<keyword evidence="10" id="KW-0325">Glycoprotein</keyword>
<evidence type="ECO:0000256" key="14">
    <source>
        <dbReference type="RuleBase" id="RU000589"/>
    </source>
</evidence>
<evidence type="ECO:0000256" key="9">
    <source>
        <dbReference type="ARBA" id="ARBA00023157"/>
    </source>
</evidence>
<keyword evidence="19" id="KW-1185">Reference proteome</keyword>
<dbReference type="InterPro" id="IPR035513">
    <property type="entry name" value="Invertase/methylesterase_inhib"/>
</dbReference>
<evidence type="ECO:0000256" key="11">
    <source>
        <dbReference type="ARBA" id="ARBA00047928"/>
    </source>
</evidence>
<comment type="function">
    <text evidence="12">Acts in the modification of cell walls via demethylesterification of cell wall pectin.</text>
</comment>
<comment type="pathway">
    <text evidence="2 14">Glycan metabolism; pectin degradation; 2-dehydro-3-deoxy-D-gluconate from pectin: step 1/5.</text>
</comment>
<keyword evidence="16" id="KW-0812">Transmembrane</keyword>
<feature type="transmembrane region" description="Helical" evidence="16">
    <location>
        <begin position="7"/>
        <end position="28"/>
    </location>
</feature>
<dbReference type="OMA" id="AAICEPT"/>
<dbReference type="UniPathway" id="UPA00545">
    <property type="reaction ID" value="UER00823"/>
</dbReference>
<dbReference type="OrthoDB" id="2019149at2759"/>
<dbReference type="Pfam" id="PF04043">
    <property type="entry name" value="PMEI"/>
    <property type="match status" value="1"/>
</dbReference>
<dbReference type="SMART" id="SM00856">
    <property type="entry name" value="PMEI"/>
    <property type="match status" value="1"/>
</dbReference>
<evidence type="ECO:0000256" key="7">
    <source>
        <dbReference type="ARBA" id="ARBA00022801"/>
    </source>
</evidence>
<evidence type="ECO:0000256" key="4">
    <source>
        <dbReference type="ARBA" id="ARBA00007786"/>
    </source>
</evidence>
<dbReference type="InterPro" id="IPR011050">
    <property type="entry name" value="Pectin_lyase_fold/virulence"/>
</dbReference>
<evidence type="ECO:0000313" key="19">
    <source>
        <dbReference type="Proteomes" id="UP000238479"/>
    </source>
</evidence>
<dbReference type="Pfam" id="PF01095">
    <property type="entry name" value="Pectinesterase"/>
    <property type="match status" value="1"/>
</dbReference>
<evidence type="ECO:0000256" key="1">
    <source>
        <dbReference type="ARBA" id="ARBA00004191"/>
    </source>
</evidence>
<organism evidence="18 19">
    <name type="scientific">Rosa chinensis</name>
    <name type="common">China rose</name>
    <dbReference type="NCBI Taxonomy" id="74649"/>
    <lineage>
        <taxon>Eukaryota</taxon>
        <taxon>Viridiplantae</taxon>
        <taxon>Streptophyta</taxon>
        <taxon>Embryophyta</taxon>
        <taxon>Tracheophyta</taxon>
        <taxon>Spermatophyta</taxon>
        <taxon>Magnoliopsida</taxon>
        <taxon>eudicotyledons</taxon>
        <taxon>Gunneridae</taxon>
        <taxon>Pentapetalae</taxon>
        <taxon>rosids</taxon>
        <taxon>fabids</taxon>
        <taxon>Rosales</taxon>
        <taxon>Rosaceae</taxon>
        <taxon>Rosoideae</taxon>
        <taxon>Rosoideae incertae sedis</taxon>
        <taxon>Rosa</taxon>
    </lineage>
</organism>
<dbReference type="GO" id="GO:0045490">
    <property type="term" value="P:pectin catabolic process"/>
    <property type="evidence" value="ECO:0007669"/>
    <property type="project" value="UniProtKB-UniRule"/>
</dbReference>
<keyword evidence="16" id="KW-0472">Membrane</keyword>
<dbReference type="InterPro" id="IPR033131">
    <property type="entry name" value="Pectinesterase_Asp_AS"/>
</dbReference>
<evidence type="ECO:0000256" key="10">
    <source>
        <dbReference type="ARBA" id="ARBA00023180"/>
    </source>
</evidence>
<comment type="similarity">
    <text evidence="4">In the C-terminal section; belongs to the pectinesterase family.</text>
</comment>
<dbReference type="GO" id="GO:0042545">
    <property type="term" value="P:cell wall modification"/>
    <property type="evidence" value="ECO:0007669"/>
    <property type="project" value="UniProtKB-UniRule"/>
</dbReference>
<evidence type="ECO:0000256" key="13">
    <source>
        <dbReference type="PROSITE-ProRule" id="PRU10040"/>
    </source>
</evidence>
<gene>
    <name evidence="18" type="ORF">RchiOBHm_Chr4g0427511</name>
</gene>
<evidence type="ECO:0000256" key="3">
    <source>
        <dbReference type="ARBA" id="ARBA00006027"/>
    </source>
</evidence>
<comment type="similarity">
    <text evidence="3">In the N-terminal section; belongs to the PMEI family.</text>
</comment>
<dbReference type="Proteomes" id="UP000238479">
    <property type="component" value="Chromosome 4"/>
</dbReference>
<feature type="compositionally biased region" description="Low complexity" evidence="15">
    <location>
        <begin position="269"/>
        <end position="302"/>
    </location>
</feature>
<dbReference type="FunFam" id="1.20.140.40:FF:000001">
    <property type="entry name" value="Pectinesterase"/>
    <property type="match status" value="1"/>
</dbReference>
<keyword evidence="16" id="KW-1133">Transmembrane helix</keyword>
<reference evidence="18 19" key="1">
    <citation type="journal article" date="2018" name="Nat. Genet.">
        <title>The Rosa genome provides new insights in the design of modern roses.</title>
        <authorList>
            <person name="Bendahmane M."/>
        </authorList>
    </citation>
    <scope>NUCLEOTIDE SEQUENCE [LARGE SCALE GENOMIC DNA]</scope>
    <source>
        <strain evidence="19">cv. Old Blush</strain>
    </source>
</reference>
<comment type="subcellular location">
    <subcellularLocation>
        <location evidence="1">Secreted</location>
        <location evidence="1">Cell wall</location>
    </subcellularLocation>
</comment>
<protein>
    <recommendedName>
        <fullName evidence="5 14">Pectinesterase</fullName>
        <ecNumber evidence="5 14">3.1.1.11</ecNumber>
    </recommendedName>
</protein>
<dbReference type="InterPro" id="IPR000070">
    <property type="entry name" value="Pectinesterase_cat"/>
</dbReference>
<dbReference type="AlphaFoldDB" id="A0A2P6QZM5"/>
<name>A0A2P6QZM5_ROSCH</name>
<keyword evidence="8 14" id="KW-0063">Aspartyl esterase</keyword>
<feature type="region of interest" description="Disordered" evidence="15">
    <location>
        <begin position="249"/>
        <end position="309"/>
    </location>
</feature>
<evidence type="ECO:0000256" key="5">
    <source>
        <dbReference type="ARBA" id="ARBA00013229"/>
    </source>
</evidence>
<evidence type="ECO:0000256" key="15">
    <source>
        <dbReference type="SAM" id="MobiDB-lite"/>
    </source>
</evidence>
<dbReference type="GO" id="GO:0004857">
    <property type="term" value="F:enzyme inhibitor activity"/>
    <property type="evidence" value="ECO:0007669"/>
    <property type="project" value="InterPro"/>
</dbReference>
<accession>A0A2P6QZM5</accession>
<sequence>MEKKGKAIVGGISIILVVGAVVGCVAVVSHNRSKGKDRLSTSSKAVNAMCEPTDYKEECIDSLADAAKNQSATPKELIRAAIDYTIDKVKAAIEKSDSIIKEAKNVSSTGKMAFKDCNDLLESSIESLQYSLLTLVDTEMQNMNNKEADLKNWFSAAISFQESCIDGIPYEDLKNQMNEAMLHASQLTSNALAIVSSLAPILGKFNISMKTDSKSSTSRRLLDVEMETDEHGTFPAWFPAADRKLFAHHNENNNNSSNNDVVDNDDDNNNNNNNNNGRVDNDDNNNNGRVDNVDNNNNNGRVTPNAVVAKDGSGQYKTIGEALAAYPKGFQGRYVIYVKAGIYNEYVTVAKNQVNVYMYGDGPRRTMITGSKSFADGITTQDTATFIVMGNGFIGRAMGFQNTAGPEKHQAVALRVQSEMSAFFNCRMDAYQDTLYVQAYRQFYRNCVISGTVDFIFGDSSTVIQNSLLIVRKPMDGQKNIVTAHGRKDKRETTGLVIQNCRIVPEQALFPMRFQIQSYLGRPWKMYSRTVIMESEFGDFIQPAGWLEWEGTFGLDTLYYAEYANRGPGAVTTERVKWKGYHVITDRNEALQFTPGNFLTGDQWLKDAGIPYFLGLKN</sequence>
<evidence type="ECO:0000256" key="2">
    <source>
        <dbReference type="ARBA" id="ARBA00005184"/>
    </source>
</evidence>
<evidence type="ECO:0000256" key="12">
    <source>
        <dbReference type="ARBA" id="ARBA00057335"/>
    </source>
</evidence>
<dbReference type="NCBIfam" id="TIGR01614">
    <property type="entry name" value="PME_inhib"/>
    <property type="match status" value="1"/>
</dbReference>
<dbReference type="PROSITE" id="PS00503">
    <property type="entry name" value="PECTINESTERASE_2"/>
    <property type="match status" value="1"/>
</dbReference>
<dbReference type="CDD" id="cd15798">
    <property type="entry name" value="PMEI-like_3"/>
    <property type="match status" value="1"/>
</dbReference>
<dbReference type="PANTHER" id="PTHR31707">
    <property type="entry name" value="PECTINESTERASE"/>
    <property type="match status" value="1"/>
</dbReference>
<dbReference type="STRING" id="74649.A0A2P6QZM5"/>
<dbReference type="EMBL" id="PDCK01000042">
    <property type="protein sequence ID" value="PRQ39643.1"/>
    <property type="molecule type" value="Genomic_DNA"/>
</dbReference>
<dbReference type="InterPro" id="IPR006501">
    <property type="entry name" value="Pectinesterase_inhib_dom"/>
</dbReference>
<dbReference type="SUPFAM" id="SSF101148">
    <property type="entry name" value="Plant invertase/pectin methylesterase inhibitor"/>
    <property type="match status" value="1"/>
</dbReference>
<keyword evidence="9" id="KW-1015">Disulfide bond</keyword>
<dbReference type="Gene3D" id="1.20.140.40">
    <property type="entry name" value="Invertase/pectin methylesterase inhibitor family protein"/>
    <property type="match status" value="1"/>
</dbReference>
<keyword evidence="6" id="KW-0964">Secreted</keyword>
<keyword evidence="6" id="KW-0134">Cell wall</keyword>
<dbReference type="SUPFAM" id="SSF51126">
    <property type="entry name" value="Pectin lyase-like"/>
    <property type="match status" value="1"/>
</dbReference>
<evidence type="ECO:0000256" key="16">
    <source>
        <dbReference type="SAM" id="Phobius"/>
    </source>
</evidence>
<feature type="active site" evidence="13">
    <location>
        <position position="454"/>
    </location>
</feature>
<evidence type="ECO:0000259" key="17">
    <source>
        <dbReference type="SMART" id="SM00856"/>
    </source>
</evidence>
<feature type="compositionally biased region" description="Low complexity" evidence="15">
    <location>
        <begin position="252"/>
        <end position="261"/>
    </location>
</feature>
<dbReference type="Gramene" id="PRQ39643">
    <property type="protein sequence ID" value="PRQ39643"/>
    <property type="gene ID" value="RchiOBHm_Chr4g0427511"/>
</dbReference>
<dbReference type="FunFam" id="2.160.20.10:FF:000001">
    <property type="entry name" value="Pectinesterase"/>
    <property type="match status" value="1"/>
</dbReference>
<dbReference type="EC" id="3.1.1.11" evidence="5 14"/>